<comment type="caution">
    <text evidence="2">The sequence shown here is derived from an EMBL/GenBank/DDBJ whole genome shotgun (WGS) entry which is preliminary data.</text>
</comment>
<proteinExistence type="predicted"/>
<feature type="compositionally biased region" description="Polar residues" evidence="1">
    <location>
        <begin position="47"/>
        <end position="65"/>
    </location>
</feature>
<name>A0A6D2JU17_9BRAS</name>
<reference evidence="2" key="1">
    <citation type="submission" date="2020-01" db="EMBL/GenBank/DDBJ databases">
        <authorList>
            <person name="Mishra B."/>
        </authorList>
    </citation>
    <scope>NUCLEOTIDE SEQUENCE [LARGE SCALE GENOMIC DNA]</scope>
</reference>
<dbReference type="Proteomes" id="UP000467841">
    <property type="component" value="Unassembled WGS sequence"/>
</dbReference>
<evidence type="ECO:0000256" key="1">
    <source>
        <dbReference type="SAM" id="MobiDB-lite"/>
    </source>
</evidence>
<gene>
    <name evidence="2" type="ORF">MERR_LOCUS26805</name>
</gene>
<protein>
    <submittedName>
        <fullName evidence="2">Uncharacterized protein</fullName>
    </submittedName>
</protein>
<evidence type="ECO:0000313" key="3">
    <source>
        <dbReference type="Proteomes" id="UP000467841"/>
    </source>
</evidence>
<evidence type="ECO:0000313" key="2">
    <source>
        <dbReference type="EMBL" id="CAA7039570.1"/>
    </source>
</evidence>
<sequence length="99" mass="10906">MTRSSSILFEVPSFSLRPQGSKPSPGIKYPSTPSSLGKPQQRDKQLTRNANYSTNRSASLGSNLKRSPLPSFAAFGSELSPSRRRIKVIWGTPRNAWPC</sequence>
<dbReference type="AlphaFoldDB" id="A0A6D2JU17"/>
<dbReference type="EMBL" id="CACVBM020001213">
    <property type="protein sequence ID" value="CAA7039570.1"/>
    <property type="molecule type" value="Genomic_DNA"/>
</dbReference>
<accession>A0A6D2JU17</accession>
<feature type="region of interest" description="Disordered" evidence="1">
    <location>
        <begin position="12"/>
        <end position="69"/>
    </location>
</feature>
<organism evidence="2 3">
    <name type="scientific">Microthlaspi erraticum</name>
    <dbReference type="NCBI Taxonomy" id="1685480"/>
    <lineage>
        <taxon>Eukaryota</taxon>
        <taxon>Viridiplantae</taxon>
        <taxon>Streptophyta</taxon>
        <taxon>Embryophyta</taxon>
        <taxon>Tracheophyta</taxon>
        <taxon>Spermatophyta</taxon>
        <taxon>Magnoliopsida</taxon>
        <taxon>eudicotyledons</taxon>
        <taxon>Gunneridae</taxon>
        <taxon>Pentapetalae</taxon>
        <taxon>rosids</taxon>
        <taxon>malvids</taxon>
        <taxon>Brassicales</taxon>
        <taxon>Brassicaceae</taxon>
        <taxon>Coluteocarpeae</taxon>
        <taxon>Microthlaspi</taxon>
    </lineage>
</organism>
<keyword evidence="3" id="KW-1185">Reference proteome</keyword>